<evidence type="ECO:0000313" key="2">
    <source>
        <dbReference type="Proteomes" id="UP000626109"/>
    </source>
</evidence>
<proteinExistence type="predicted"/>
<comment type="caution">
    <text evidence="1">The sequence shown here is derived from an EMBL/GenBank/DDBJ whole genome shotgun (WGS) entry which is preliminary data.</text>
</comment>
<dbReference type="AlphaFoldDB" id="A0A813M1Z5"/>
<protein>
    <submittedName>
        <fullName evidence="1">Uncharacterized protein</fullName>
    </submittedName>
</protein>
<name>A0A813M1Z5_POLGL</name>
<accession>A0A813M1Z5</accession>
<gene>
    <name evidence="1" type="ORF">PGLA2088_LOCUS49278</name>
</gene>
<feature type="non-terminal residue" evidence="1">
    <location>
        <position position="1"/>
    </location>
</feature>
<sequence length="96" mass="10087">IRASQPALCSRRRWREEPSCSTAVGLLRDFGLSSQAAVDAESCRVILRAVSSGSTGPWKSQSSSASAGLSAPGTVTAALCRDALQALLSPLKRGWR</sequence>
<organism evidence="1 2">
    <name type="scientific">Polarella glacialis</name>
    <name type="common">Dinoflagellate</name>
    <dbReference type="NCBI Taxonomy" id="89957"/>
    <lineage>
        <taxon>Eukaryota</taxon>
        <taxon>Sar</taxon>
        <taxon>Alveolata</taxon>
        <taxon>Dinophyceae</taxon>
        <taxon>Suessiales</taxon>
        <taxon>Suessiaceae</taxon>
        <taxon>Polarella</taxon>
    </lineage>
</organism>
<dbReference type="EMBL" id="CAJNNW010036974">
    <property type="protein sequence ID" value="CAE8738645.1"/>
    <property type="molecule type" value="Genomic_DNA"/>
</dbReference>
<evidence type="ECO:0000313" key="1">
    <source>
        <dbReference type="EMBL" id="CAE8738645.1"/>
    </source>
</evidence>
<dbReference type="Proteomes" id="UP000626109">
    <property type="component" value="Unassembled WGS sequence"/>
</dbReference>
<reference evidence="1" key="1">
    <citation type="submission" date="2021-02" db="EMBL/GenBank/DDBJ databases">
        <authorList>
            <person name="Dougan E. K."/>
            <person name="Rhodes N."/>
            <person name="Thang M."/>
            <person name="Chan C."/>
        </authorList>
    </citation>
    <scope>NUCLEOTIDE SEQUENCE</scope>
</reference>